<dbReference type="InterPro" id="IPR014710">
    <property type="entry name" value="RmlC-like_jellyroll"/>
</dbReference>
<organism evidence="2 3">
    <name type="scientific">Nocardiopsis composta</name>
    <dbReference type="NCBI Taxonomy" id="157465"/>
    <lineage>
        <taxon>Bacteria</taxon>
        <taxon>Bacillati</taxon>
        <taxon>Actinomycetota</taxon>
        <taxon>Actinomycetes</taxon>
        <taxon>Streptosporangiales</taxon>
        <taxon>Nocardiopsidaceae</taxon>
        <taxon>Nocardiopsis</taxon>
    </lineage>
</organism>
<protein>
    <submittedName>
        <fullName evidence="2">Quercetin dioxygenase-like cupin family protein</fullName>
    </submittedName>
</protein>
<dbReference type="EMBL" id="JACHDB010000001">
    <property type="protein sequence ID" value="MBB5434000.1"/>
    <property type="molecule type" value="Genomic_DNA"/>
</dbReference>
<dbReference type="InterPro" id="IPR013096">
    <property type="entry name" value="Cupin_2"/>
</dbReference>
<evidence type="ECO:0000313" key="3">
    <source>
        <dbReference type="Proteomes" id="UP000572635"/>
    </source>
</evidence>
<dbReference type="Proteomes" id="UP000572635">
    <property type="component" value="Unassembled WGS sequence"/>
</dbReference>
<accession>A0A7W8QP48</accession>
<comment type="caution">
    <text evidence="2">The sequence shown here is derived from an EMBL/GenBank/DDBJ whole genome shotgun (WGS) entry which is preliminary data.</text>
</comment>
<gene>
    <name evidence="2" type="ORF">HDA36_004084</name>
</gene>
<reference evidence="2 3" key="1">
    <citation type="submission" date="2020-08" db="EMBL/GenBank/DDBJ databases">
        <title>Sequencing the genomes of 1000 actinobacteria strains.</title>
        <authorList>
            <person name="Klenk H.-P."/>
        </authorList>
    </citation>
    <scope>NUCLEOTIDE SEQUENCE [LARGE SCALE GENOMIC DNA]</scope>
    <source>
        <strain evidence="2 3">DSM 44551</strain>
    </source>
</reference>
<dbReference type="RefSeq" id="WP_184394246.1">
    <property type="nucleotide sequence ID" value="NZ_BAAAJD010000040.1"/>
</dbReference>
<dbReference type="InterPro" id="IPR011051">
    <property type="entry name" value="RmlC_Cupin_sf"/>
</dbReference>
<dbReference type="SUPFAM" id="SSF51182">
    <property type="entry name" value="RmlC-like cupins"/>
    <property type="match status" value="1"/>
</dbReference>
<dbReference type="GO" id="GO:0051213">
    <property type="term" value="F:dioxygenase activity"/>
    <property type="evidence" value="ECO:0007669"/>
    <property type="project" value="UniProtKB-KW"/>
</dbReference>
<dbReference type="AlphaFoldDB" id="A0A7W8QP48"/>
<dbReference type="Pfam" id="PF07883">
    <property type="entry name" value="Cupin_2"/>
    <property type="match status" value="1"/>
</dbReference>
<sequence>MLDAEPVSGEELERRTIRRSEFVSCNQAFIDCRTPGSDRKQNYSMIGKGVSQSADQFINLQEPHGFNIGAAAMPNGVTNNLHLHFTAEVFLCFRGRYLLRWGARGDEGELLLREGEIASIPTWAFRGFTNTGPDDGILFTALGRDDTGGIIWGPSVLEEAAGHGLHLSAEGELIDTVAGGSIEGVPLTEPISEEQIAALRPYSVDEMRRRVATETDLDWSGDAFLGSRLPGGGAEFAPVIGYGLTEDRYQEPVIHNPHGFTVGRLRGRPEQGVPAHRHDATQVLMVESGEWEVTVNRGEPLTVRLGPWDMLSVPPGSWRSVRAVAGAADGGPANLVAVTGGDGRVRLEWDEQVVKAAVEAGRAIDHDGYLAPAALVPGAPGR</sequence>
<dbReference type="Gene3D" id="2.60.120.10">
    <property type="entry name" value="Jelly Rolls"/>
    <property type="match status" value="2"/>
</dbReference>
<keyword evidence="3" id="KW-1185">Reference proteome</keyword>
<keyword evidence="2" id="KW-0223">Dioxygenase</keyword>
<proteinExistence type="predicted"/>
<keyword evidence="2" id="KW-0560">Oxidoreductase</keyword>
<feature type="domain" description="Cupin type-2" evidence="1">
    <location>
        <begin position="269"/>
        <end position="323"/>
    </location>
</feature>
<name>A0A7W8QP48_9ACTN</name>
<evidence type="ECO:0000259" key="1">
    <source>
        <dbReference type="Pfam" id="PF07883"/>
    </source>
</evidence>
<evidence type="ECO:0000313" key="2">
    <source>
        <dbReference type="EMBL" id="MBB5434000.1"/>
    </source>
</evidence>